<comment type="subcellular location">
    <subcellularLocation>
        <location evidence="1">Cytoplasm</location>
    </subcellularLocation>
</comment>
<dbReference type="InterPro" id="IPR016152">
    <property type="entry name" value="PTrfase/Anion_transptr"/>
</dbReference>
<dbReference type="SUPFAM" id="SSF55804">
    <property type="entry name" value="Phoshotransferase/anion transport protein"/>
    <property type="match status" value="1"/>
</dbReference>
<gene>
    <name evidence="8" type="ORF">FC83_GL001469</name>
</gene>
<proteinExistence type="predicted"/>
<evidence type="ECO:0000313" key="9">
    <source>
        <dbReference type="Proteomes" id="UP000051236"/>
    </source>
</evidence>
<dbReference type="STRING" id="1423734.FC83_GL001469"/>
<dbReference type="RefSeq" id="WP_035454329.1">
    <property type="nucleotide sequence ID" value="NZ_AZGA01000087.1"/>
</dbReference>
<dbReference type="PANTHER" id="PTHR47738:SF2">
    <property type="entry name" value="PTS SYSTEM FRUCTOSE-LIKE EIIA COMPONENT"/>
    <property type="match status" value="1"/>
</dbReference>
<evidence type="ECO:0000256" key="1">
    <source>
        <dbReference type="ARBA" id="ARBA00004496"/>
    </source>
</evidence>
<dbReference type="GO" id="GO:0005737">
    <property type="term" value="C:cytoplasm"/>
    <property type="evidence" value="ECO:0007669"/>
    <property type="project" value="UniProtKB-SubCell"/>
</dbReference>
<evidence type="ECO:0000259" key="7">
    <source>
        <dbReference type="PROSITE" id="PS51094"/>
    </source>
</evidence>
<evidence type="ECO:0000256" key="3">
    <source>
        <dbReference type="ARBA" id="ARBA00022553"/>
    </source>
</evidence>
<evidence type="ECO:0000313" key="8">
    <source>
        <dbReference type="EMBL" id="KRM30908.1"/>
    </source>
</evidence>
<keyword evidence="2" id="KW-0813">Transport</keyword>
<organism evidence="8 9">
    <name type="scientific">Agrilactobacillus composti DSM 18527 = JCM 14202</name>
    <dbReference type="NCBI Taxonomy" id="1423734"/>
    <lineage>
        <taxon>Bacteria</taxon>
        <taxon>Bacillati</taxon>
        <taxon>Bacillota</taxon>
        <taxon>Bacilli</taxon>
        <taxon>Lactobacillales</taxon>
        <taxon>Lactobacillaceae</taxon>
        <taxon>Agrilactobacillus</taxon>
    </lineage>
</organism>
<dbReference type="Gene3D" id="3.40.930.10">
    <property type="entry name" value="Mannitol-specific EII, Chain A"/>
    <property type="match status" value="1"/>
</dbReference>
<dbReference type="GO" id="GO:0009401">
    <property type="term" value="P:phosphoenolpyruvate-dependent sugar phosphotransferase system"/>
    <property type="evidence" value="ECO:0007669"/>
    <property type="project" value="UniProtKB-KW"/>
</dbReference>
<dbReference type="PANTHER" id="PTHR47738">
    <property type="entry name" value="PTS SYSTEM FRUCTOSE-LIKE EIIA COMPONENT-RELATED"/>
    <property type="match status" value="1"/>
</dbReference>
<evidence type="ECO:0000256" key="4">
    <source>
        <dbReference type="ARBA" id="ARBA00022597"/>
    </source>
</evidence>
<dbReference type="AlphaFoldDB" id="X0PU10"/>
<dbReference type="GO" id="GO:0016020">
    <property type="term" value="C:membrane"/>
    <property type="evidence" value="ECO:0007669"/>
    <property type="project" value="InterPro"/>
</dbReference>
<dbReference type="EMBL" id="AZGA01000087">
    <property type="protein sequence ID" value="KRM30908.1"/>
    <property type="molecule type" value="Genomic_DNA"/>
</dbReference>
<dbReference type="PROSITE" id="PS51094">
    <property type="entry name" value="PTS_EIIA_TYPE_2"/>
    <property type="match status" value="1"/>
</dbReference>
<dbReference type="GO" id="GO:0008982">
    <property type="term" value="F:protein-N(PI)-phosphohistidine-sugar phosphotransferase activity"/>
    <property type="evidence" value="ECO:0007669"/>
    <property type="project" value="InterPro"/>
</dbReference>
<name>X0PU10_9LACO</name>
<reference evidence="8 9" key="1">
    <citation type="journal article" date="2015" name="Genome Announc.">
        <title>Expanding the biotechnology potential of lactobacilli through comparative genomics of 213 strains and associated genera.</title>
        <authorList>
            <person name="Sun Z."/>
            <person name="Harris H.M."/>
            <person name="McCann A."/>
            <person name="Guo C."/>
            <person name="Argimon S."/>
            <person name="Zhang W."/>
            <person name="Yang X."/>
            <person name="Jeffery I.B."/>
            <person name="Cooney J.C."/>
            <person name="Kagawa T.F."/>
            <person name="Liu W."/>
            <person name="Song Y."/>
            <person name="Salvetti E."/>
            <person name="Wrobel A."/>
            <person name="Rasinkangas P."/>
            <person name="Parkhill J."/>
            <person name="Rea M.C."/>
            <person name="O'Sullivan O."/>
            <person name="Ritari J."/>
            <person name="Douillard F.P."/>
            <person name="Paul Ross R."/>
            <person name="Yang R."/>
            <person name="Briner A.E."/>
            <person name="Felis G.E."/>
            <person name="de Vos W.M."/>
            <person name="Barrangou R."/>
            <person name="Klaenhammer T.R."/>
            <person name="Caufield P.W."/>
            <person name="Cui Y."/>
            <person name="Zhang H."/>
            <person name="O'Toole P.W."/>
        </authorList>
    </citation>
    <scope>NUCLEOTIDE SEQUENCE [LARGE SCALE GENOMIC DNA]</scope>
    <source>
        <strain evidence="8 9">DSM 18527</strain>
    </source>
</reference>
<protein>
    <submittedName>
        <fullName evidence="8">PTS IIA family nitrogen-regulatory protein PtsN</fullName>
    </submittedName>
</protein>
<sequence>MEIVTKDIINLDLKTQDKNDAIRQLGQLLNKAGRLNNLEGYIQNVIKRETLTTTGIGFGIAIPHGKTDAVKDISVAIARLHEPIDWASLDGGKVDLIFQLAVPESSKGDEHLRLLSALSRNLIHEDFRNKIRTSQTAQEVIDLISQSLTKALEV</sequence>
<keyword evidence="3" id="KW-0597">Phosphoprotein</keyword>
<accession>X0PU10</accession>
<dbReference type="InterPro" id="IPR004715">
    <property type="entry name" value="PTS_IIA_fruc"/>
</dbReference>
<evidence type="ECO:0000256" key="2">
    <source>
        <dbReference type="ARBA" id="ARBA00022448"/>
    </source>
</evidence>
<keyword evidence="6" id="KW-0598">Phosphotransferase system</keyword>
<dbReference type="PROSITE" id="PS00372">
    <property type="entry name" value="PTS_EIIA_TYPE_2_HIS"/>
    <property type="match status" value="1"/>
</dbReference>
<evidence type="ECO:0000256" key="5">
    <source>
        <dbReference type="ARBA" id="ARBA00022679"/>
    </source>
</evidence>
<dbReference type="Proteomes" id="UP000051236">
    <property type="component" value="Unassembled WGS sequence"/>
</dbReference>
<evidence type="ECO:0000256" key="6">
    <source>
        <dbReference type="ARBA" id="ARBA00022683"/>
    </source>
</evidence>
<dbReference type="OrthoDB" id="95460at2"/>
<dbReference type="InterPro" id="IPR002178">
    <property type="entry name" value="PTS_EIIA_type-2_dom"/>
</dbReference>
<dbReference type="CDD" id="cd00211">
    <property type="entry name" value="PTS_IIA_fru"/>
    <property type="match status" value="1"/>
</dbReference>
<comment type="caution">
    <text evidence="8">The sequence shown here is derived from an EMBL/GenBank/DDBJ whole genome shotgun (WGS) entry which is preliminary data.</text>
</comment>
<dbReference type="eggNOG" id="COG1762">
    <property type="taxonomic scope" value="Bacteria"/>
</dbReference>
<dbReference type="PATRIC" id="fig|1423734.3.peg.1487"/>
<feature type="domain" description="PTS EIIA type-2" evidence="7">
    <location>
        <begin position="2"/>
        <end position="147"/>
    </location>
</feature>
<keyword evidence="9" id="KW-1185">Reference proteome</keyword>
<dbReference type="NCBIfam" id="TIGR00848">
    <property type="entry name" value="fruA"/>
    <property type="match status" value="1"/>
</dbReference>
<dbReference type="Pfam" id="PF00359">
    <property type="entry name" value="PTS_EIIA_2"/>
    <property type="match status" value="1"/>
</dbReference>
<dbReference type="FunFam" id="3.40.930.10:FF:000009">
    <property type="entry name" value="PTS system, fructose specific IIABC component"/>
    <property type="match status" value="1"/>
</dbReference>
<keyword evidence="4" id="KW-0762">Sugar transport</keyword>
<dbReference type="InterPro" id="IPR051541">
    <property type="entry name" value="PTS_SugarTrans_NitroReg"/>
</dbReference>
<keyword evidence="5" id="KW-0808">Transferase</keyword>